<dbReference type="Proteomes" id="UP000609879">
    <property type="component" value="Unassembled WGS sequence"/>
</dbReference>
<keyword evidence="1" id="KW-0812">Transmembrane</keyword>
<organism evidence="2 3">
    <name type="scientific">Paractinoplanes deccanensis</name>
    <dbReference type="NCBI Taxonomy" id="113561"/>
    <lineage>
        <taxon>Bacteria</taxon>
        <taxon>Bacillati</taxon>
        <taxon>Actinomycetota</taxon>
        <taxon>Actinomycetes</taxon>
        <taxon>Micromonosporales</taxon>
        <taxon>Micromonosporaceae</taxon>
        <taxon>Paractinoplanes</taxon>
    </lineage>
</organism>
<feature type="transmembrane region" description="Helical" evidence="1">
    <location>
        <begin position="22"/>
        <end position="44"/>
    </location>
</feature>
<keyword evidence="1" id="KW-0472">Membrane</keyword>
<evidence type="ECO:0000313" key="2">
    <source>
        <dbReference type="EMBL" id="GID79714.1"/>
    </source>
</evidence>
<evidence type="ECO:0000256" key="1">
    <source>
        <dbReference type="SAM" id="Phobius"/>
    </source>
</evidence>
<proteinExistence type="predicted"/>
<keyword evidence="1" id="KW-1133">Transmembrane helix</keyword>
<sequence length="89" mass="8814">MPVSAGPSASSREAADARSHQLLAWGLGAGLVVVLGMLAAAVVVGVQGHVWLAASLSGPGVIALASLFVLRKLDARSVRAIGAPPQPPA</sequence>
<name>A0ABQ3YIA8_9ACTN</name>
<feature type="transmembrane region" description="Helical" evidence="1">
    <location>
        <begin position="50"/>
        <end position="70"/>
    </location>
</feature>
<dbReference type="EMBL" id="BOMI01000176">
    <property type="protein sequence ID" value="GID79714.1"/>
    <property type="molecule type" value="Genomic_DNA"/>
</dbReference>
<gene>
    <name evidence="2" type="ORF">Ade02nite_83550</name>
</gene>
<keyword evidence="3" id="KW-1185">Reference proteome</keyword>
<protein>
    <submittedName>
        <fullName evidence="2">Uncharacterized protein</fullName>
    </submittedName>
</protein>
<accession>A0ABQ3YIA8</accession>
<dbReference type="RefSeq" id="WP_203776217.1">
    <property type="nucleotide sequence ID" value="NZ_BAAABO010000031.1"/>
</dbReference>
<reference evidence="2 3" key="1">
    <citation type="submission" date="2021-01" db="EMBL/GenBank/DDBJ databases">
        <title>Whole genome shotgun sequence of Actinoplanes deccanensis NBRC 13994.</title>
        <authorList>
            <person name="Komaki H."/>
            <person name="Tamura T."/>
        </authorList>
    </citation>
    <scope>NUCLEOTIDE SEQUENCE [LARGE SCALE GENOMIC DNA]</scope>
    <source>
        <strain evidence="2 3">NBRC 13994</strain>
    </source>
</reference>
<comment type="caution">
    <text evidence="2">The sequence shown here is derived from an EMBL/GenBank/DDBJ whole genome shotgun (WGS) entry which is preliminary data.</text>
</comment>
<evidence type="ECO:0000313" key="3">
    <source>
        <dbReference type="Proteomes" id="UP000609879"/>
    </source>
</evidence>